<evidence type="ECO:0000313" key="9">
    <source>
        <dbReference type="Proteomes" id="UP000245908"/>
    </source>
</evidence>
<dbReference type="Pfam" id="PF00736">
    <property type="entry name" value="EF1_GNE"/>
    <property type="match status" value="1"/>
</dbReference>
<dbReference type="InterPro" id="IPR014038">
    <property type="entry name" value="EF1B_bsu/dsu_GNE"/>
</dbReference>
<evidence type="ECO:0000256" key="6">
    <source>
        <dbReference type="HAMAP-Rule" id="MF_00043"/>
    </source>
</evidence>
<dbReference type="SUPFAM" id="SSF54984">
    <property type="entry name" value="eEF-1beta-like"/>
    <property type="match status" value="1"/>
</dbReference>
<evidence type="ECO:0000256" key="2">
    <source>
        <dbReference type="ARBA" id="ARBA00007411"/>
    </source>
</evidence>
<accession>A0A2T9WRW5</accession>
<evidence type="ECO:0000256" key="1">
    <source>
        <dbReference type="ARBA" id="ARBA00003815"/>
    </source>
</evidence>
<reference evidence="8 9" key="1">
    <citation type="journal article" date="2015" name="Appl. Environ. Microbiol.">
        <title>Nanoarchaeota, Their Sulfolobales Host, and Nanoarchaeota Virus Distribution across Yellowstone National Park Hot Springs.</title>
        <authorList>
            <person name="Munson-McGee J.H."/>
            <person name="Field E.K."/>
            <person name="Bateson M."/>
            <person name="Rooney C."/>
            <person name="Stepanauskas R."/>
            <person name="Young M.J."/>
        </authorList>
    </citation>
    <scope>NUCLEOTIDE SEQUENCE [LARGE SCALE GENOMIC DNA]</scope>
    <source>
        <strain evidence="8">SCGC AB-777_O03</strain>
    </source>
</reference>
<dbReference type="SMART" id="SM00888">
    <property type="entry name" value="EF1_GNE"/>
    <property type="match status" value="1"/>
</dbReference>
<comment type="function">
    <text evidence="1 6">Promotes the exchange of GDP for GTP in EF-1-alpha/GDP, thus allowing the regeneration of EF-1-alpha/GTP that could then be used to form the ternary complex EF-1-alpha/GTP/AAtRNA.</text>
</comment>
<sequence length="92" mass="10340">MGRYVVITLKISPNDVDVDLEKVNEKVKEIIKNFGGQYLSHEIQPIAFGLNSLNVKFLYPDQEFNEEELLNQINSIEGVSSSEVISVSLAQL</sequence>
<dbReference type="EMBL" id="QEFH01000023">
    <property type="protein sequence ID" value="PVU70583.1"/>
    <property type="molecule type" value="Genomic_DNA"/>
</dbReference>
<dbReference type="AlphaFoldDB" id="A0A2T9WRW5"/>
<gene>
    <name evidence="6" type="primary">ef1b</name>
    <name evidence="8" type="ORF">DDW05_02635</name>
</gene>
<dbReference type="Proteomes" id="UP000245908">
    <property type="component" value="Unassembled WGS sequence"/>
</dbReference>
<evidence type="ECO:0000256" key="4">
    <source>
        <dbReference type="ARBA" id="ARBA00022768"/>
    </source>
</evidence>
<protein>
    <recommendedName>
        <fullName evidence="3 6">Elongation factor 1-beta</fullName>
        <shortName evidence="6">EF-1-beta</shortName>
    </recommendedName>
    <alternativeName>
        <fullName evidence="6">aEF-1beta</fullName>
    </alternativeName>
</protein>
<evidence type="ECO:0000256" key="5">
    <source>
        <dbReference type="ARBA" id="ARBA00022917"/>
    </source>
</evidence>
<keyword evidence="4 6" id="KW-0251">Elongation factor</keyword>
<dbReference type="NCBIfam" id="TIGR00489">
    <property type="entry name" value="aEF-1_beta"/>
    <property type="match status" value="1"/>
</dbReference>
<dbReference type="GO" id="GO:0003746">
    <property type="term" value="F:translation elongation factor activity"/>
    <property type="evidence" value="ECO:0007669"/>
    <property type="project" value="UniProtKB-UniRule"/>
</dbReference>
<feature type="domain" description="Translation elongation factor EF1B beta/delta subunit guanine nucleotide exchange" evidence="7">
    <location>
        <begin position="4"/>
        <end position="90"/>
    </location>
</feature>
<keyword evidence="5 6" id="KW-0648">Protein biosynthesis</keyword>
<dbReference type="InterPro" id="IPR014717">
    <property type="entry name" value="Transl_elong_EF1B/ribsomal_bS6"/>
</dbReference>
<dbReference type="Gene3D" id="3.30.70.60">
    <property type="match status" value="1"/>
</dbReference>
<name>A0A2T9WRW5_NANST</name>
<comment type="caution">
    <text evidence="8">The sequence shown here is derived from an EMBL/GenBank/DDBJ whole genome shotgun (WGS) entry which is preliminary data.</text>
</comment>
<dbReference type="HAMAP" id="MF_00043">
    <property type="entry name" value="EF1_beta"/>
    <property type="match status" value="1"/>
</dbReference>
<dbReference type="PANTHER" id="PTHR39647:SF1">
    <property type="entry name" value="ELONGATION FACTOR 1-BETA"/>
    <property type="match status" value="1"/>
</dbReference>
<evidence type="ECO:0000313" key="8">
    <source>
        <dbReference type="EMBL" id="PVU70583.1"/>
    </source>
</evidence>
<comment type="similarity">
    <text evidence="2 6">Belongs to the EF-1-beta/EF-1-delta family.</text>
</comment>
<evidence type="ECO:0000259" key="7">
    <source>
        <dbReference type="SMART" id="SM00888"/>
    </source>
</evidence>
<dbReference type="InterPro" id="IPR004542">
    <property type="entry name" value="Transl_elong_EF1B_B_arc"/>
</dbReference>
<dbReference type="PANTHER" id="PTHR39647">
    <property type="entry name" value="ELONGATION FACTOR 1-BETA"/>
    <property type="match status" value="1"/>
</dbReference>
<dbReference type="InterPro" id="IPR036219">
    <property type="entry name" value="eEF-1beta-like_sf"/>
</dbReference>
<organism evidence="8 9">
    <name type="scientific">Nanobsidianus stetteri</name>
    <dbReference type="NCBI Taxonomy" id="1294122"/>
    <lineage>
        <taxon>Archaea</taxon>
        <taxon>Nanobdellota</taxon>
        <taxon>Candidatus Nanoarchaeia</taxon>
        <taxon>Nanoarchaeales</taxon>
        <taxon>Nanopusillaceae</taxon>
        <taxon>Candidatus Nanobsidianus</taxon>
    </lineage>
</organism>
<evidence type="ECO:0000256" key="3">
    <source>
        <dbReference type="ARBA" id="ARBA00017600"/>
    </source>
</evidence>
<proteinExistence type="inferred from homology"/>